<sequence length="107" mass="12810">MHWKNTSEYTKLKEEKKTDNVTRATIVHEDITNGTKQYDIAKMFNVNPYTVSRVLKHYKETRSYERVKNLGKPKKLNTRDKREILYEISKDLMQLMSYIRKTIANPI</sequence>
<protein>
    <submittedName>
        <fullName evidence="1">Homeodomain-like DNA binding domain-containing transcription factor</fullName>
    </submittedName>
</protein>
<reference evidence="2" key="1">
    <citation type="submission" date="2015-06" db="EMBL/GenBank/DDBJ databases">
        <title>Expansion of signal transduction pathways in fungi by whole-genome duplication.</title>
        <authorList>
            <consortium name="DOE Joint Genome Institute"/>
            <person name="Corrochano L.M."/>
            <person name="Kuo A."/>
            <person name="Marcet-Houben M."/>
            <person name="Polaino S."/>
            <person name="Salamov A."/>
            <person name="Villalobos J.M."/>
            <person name="Alvarez M.I."/>
            <person name="Avalos J."/>
            <person name="Benito E.P."/>
            <person name="Benoit I."/>
            <person name="Burger G."/>
            <person name="Camino L.P."/>
            <person name="Canovas D."/>
            <person name="Cerda-Olmedo E."/>
            <person name="Cheng J.-F."/>
            <person name="Dominguez A."/>
            <person name="Elias M."/>
            <person name="Eslava A.P."/>
            <person name="Glaser F."/>
            <person name="Grimwood J."/>
            <person name="Gutierrez G."/>
            <person name="Heitman J."/>
            <person name="Henrissat B."/>
            <person name="Iturriaga E.A."/>
            <person name="Lang B.F."/>
            <person name="Lavin J.L."/>
            <person name="Lee S."/>
            <person name="Li W."/>
            <person name="Lindquist E."/>
            <person name="Lopez-Garcia S."/>
            <person name="Luque E.M."/>
            <person name="Marcos A.T."/>
            <person name="Martin J."/>
            <person name="McCluskey K."/>
            <person name="Medina H.R."/>
            <person name="Miralles-Duran A."/>
            <person name="Miyazaki A."/>
            <person name="Munoz-Torres E."/>
            <person name="Oguiza J.A."/>
            <person name="Ohm R."/>
            <person name="Olmedo M."/>
            <person name="Orejas M."/>
            <person name="Ortiz-Castellanos L."/>
            <person name="Pisabarro A.G."/>
            <person name="Rodriguez-Romero J."/>
            <person name="Ruiz-Herrera J."/>
            <person name="Ruiz-Vazquez R."/>
            <person name="Sanz C."/>
            <person name="Schackwitz W."/>
            <person name="Schmutz J."/>
            <person name="Shahriari M."/>
            <person name="Shelest E."/>
            <person name="Silva-Franco F."/>
            <person name="Soanes D."/>
            <person name="Syed K."/>
            <person name="Tagua V.G."/>
            <person name="Talbot N.J."/>
            <person name="Thon M."/>
            <person name="De vries R.P."/>
            <person name="Wiebenga A."/>
            <person name="Yadav J.S."/>
            <person name="Braun E.L."/>
            <person name="Baker S."/>
            <person name="Garre V."/>
            <person name="Horwitz B."/>
            <person name="Torres-Martinez S."/>
            <person name="Idnurm A."/>
            <person name="Herrera-Estrella A."/>
            <person name="Gabaldon T."/>
            <person name="Grigoriev I.V."/>
        </authorList>
    </citation>
    <scope>NUCLEOTIDE SEQUENCE [LARGE SCALE GENOMIC DNA]</scope>
    <source>
        <strain evidence="2">NRRL 1555(-)</strain>
    </source>
</reference>
<dbReference type="InterPro" id="IPR009057">
    <property type="entry name" value="Homeodomain-like_sf"/>
</dbReference>
<dbReference type="VEuPathDB" id="FungiDB:PHYBLDRAFT_68814"/>
<dbReference type="SUPFAM" id="SSF46689">
    <property type="entry name" value="Homeodomain-like"/>
    <property type="match status" value="1"/>
</dbReference>
<gene>
    <name evidence="1" type="ORF">PHYBLDRAFT_68814</name>
</gene>
<dbReference type="Gene3D" id="1.10.10.60">
    <property type="entry name" value="Homeodomain-like"/>
    <property type="match status" value="1"/>
</dbReference>
<keyword evidence="2" id="KW-1185">Reference proteome</keyword>
<evidence type="ECO:0000313" key="1">
    <source>
        <dbReference type="EMBL" id="OAD71904.1"/>
    </source>
</evidence>
<dbReference type="RefSeq" id="XP_018289944.1">
    <property type="nucleotide sequence ID" value="XM_018442012.1"/>
</dbReference>
<dbReference type="InParanoid" id="A0A167M5Z2"/>
<keyword evidence="1" id="KW-0238">DNA-binding</keyword>
<dbReference type="Proteomes" id="UP000077315">
    <property type="component" value="Unassembled WGS sequence"/>
</dbReference>
<dbReference type="EMBL" id="KV440984">
    <property type="protein sequence ID" value="OAD71904.1"/>
    <property type="molecule type" value="Genomic_DNA"/>
</dbReference>
<dbReference type="GeneID" id="29002918"/>
<evidence type="ECO:0000313" key="2">
    <source>
        <dbReference type="Proteomes" id="UP000077315"/>
    </source>
</evidence>
<dbReference type="OrthoDB" id="2424778at2759"/>
<dbReference type="GO" id="GO:0003677">
    <property type="term" value="F:DNA binding"/>
    <property type="evidence" value="ECO:0007669"/>
    <property type="project" value="UniProtKB-KW"/>
</dbReference>
<name>A0A167M5Z2_PHYB8</name>
<keyword evidence="1" id="KW-0371">Homeobox</keyword>
<organism evidence="1 2">
    <name type="scientific">Phycomyces blakesleeanus (strain ATCC 8743b / DSM 1359 / FGSC 10004 / NBRC 33097 / NRRL 1555)</name>
    <dbReference type="NCBI Taxonomy" id="763407"/>
    <lineage>
        <taxon>Eukaryota</taxon>
        <taxon>Fungi</taxon>
        <taxon>Fungi incertae sedis</taxon>
        <taxon>Mucoromycota</taxon>
        <taxon>Mucoromycotina</taxon>
        <taxon>Mucoromycetes</taxon>
        <taxon>Mucorales</taxon>
        <taxon>Phycomycetaceae</taxon>
        <taxon>Phycomyces</taxon>
    </lineage>
</organism>
<proteinExistence type="predicted"/>
<dbReference type="AlphaFoldDB" id="A0A167M5Z2"/>
<accession>A0A167M5Z2</accession>